<proteinExistence type="predicted"/>
<evidence type="ECO:0000313" key="1">
    <source>
        <dbReference type="EMBL" id="KAF0852646.1"/>
    </source>
</evidence>
<dbReference type="CDD" id="cd17039">
    <property type="entry name" value="Ubl_ubiquitin_like"/>
    <property type="match status" value="1"/>
</dbReference>
<protein>
    <submittedName>
        <fullName evidence="1">Type II secretion system (T2SS)-associated protein Gcp4</fullName>
    </submittedName>
</protein>
<gene>
    <name evidence="1" type="ORF">ANDGO_05501</name>
</gene>
<dbReference type="SUPFAM" id="SSF54236">
    <property type="entry name" value="Ubiquitin-like"/>
    <property type="match status" value="1"/>
</dbReference>
<evidence type="ECO:0000313" key="2">
    <source>
        <dbReference type="Proteomes" id="UP000799049"/>
    </source>
</evidence>
<dbReference type="EMBL" id="VRVR01000023">
    <property type="protein sequence ID" value="KAF0852646.1"/>
    <property type="molecule type" value="Genomic_DNA"/>
</dbReference>
<dbReference type="Proteomes" id="UP000799049">
    <property type="component" value="Unassembled WGS sequence"/>
</dbReference>
<organism evidence="1 2">
    <name type="scientific">Andalucia godoyi</name>
    <name type="common">Flagellate</name>
    <dbReference type="NCBI Taxonomy" id="505711"/>
    <lineage>
        <taxon>Eukaryota</taxon>
        <taxon>Discoba</taxon>
        <taxon>Jakobida</taxon>
        <taxon>Andalucina</taxon>
        <taxon>Andaluciidae</taxon>
        <taxon>Andalucia</taxon>
    </lineage>
</organism>
<dbReference type="InterPro" id="IPR029071">
    <property type="entry name" value="Ubiquitin-like_domsf"/>
</dbReference>
<comment type="caution">
    <text evidence="1">The sequence shown here is derived from an EMBL/GenBank/DDBJ whole genome shotgun (WGS) entry which is preliminary data.</text>
</comment>
<reference evidence="1" key="1">
    <citation type="submission" date="2019-09" db="EMBL/GenBank/DDBJ databases">
        <title>The Mitochondrial Proteome of the Jakobid, Andalucia godoyi, a Protist With the Most Gene-Rich and Bacteria-Like Mitochondrial Genome.</title>
        <authorList>
            <person name="Gray M.W."/>
            <person name="Burger G."/>
            <person name="Derelle R."/>
            <person name="Klimes V."/>
            <person name="Leger M."/>
            <person name="Sarrasin M."/>
            <person name="Vlcek C."/>
            <person name="Roger A.J."/>
            <person name="Elias M."/>
            <person name="Lang B.F."/>
        </authorList>
    </citation>
    <scope>NUCLEOTIDE SEQUENCE</scope>
    <source>
        <strain evidence="1">And28</strain>
    </source>
</reference>
<name>A0A8K0F0V2_ANDGO</name>
<dbReference type="AlphaFoldDB" id="A0A8K0F0V2"/>
<sequence>MENVSLSNSETIIPQMKESDSKKYVFVRTKQNVVFVPFIETDTFEDIRERVSVMTNVSGSKLLYCGQEVEYDKPLLDYNIRHTGFVVHWQ</sequence>
<keyword evidence="2" id="KW-1185">Reference proteome</keyword>
<accession>A0A8K0F0V2</accession>